<evidence type="ECO:0000256" key="4">
    <source>
        <dbReference type="ARBA" id="ARBA00022496"/>
    </source>
</evidence>
<dbReference type="InterPro" id="IPR041069">
    <property type="entry name" value="FeoB_Cyto"/>
</dbReference>
<evidence type="ECO:0000256" key="14">
    <source>
        <dbReference type="RuleBase" id="RU362098"/>
    </source>
</evidence>
<keyword evidence="3" id="KW-1003">Cell membrane</keyword>
<dbReference type="InterPro" id="IPR027417">
    <property type="entry name" value="P-loop_NTPase"/>
</dbReference>
<dbReference type="InterPro" id="IPR050860">
    <property type="entry name" value="FeoB_GTPase"/>
</dbReference>
<dbReference type="NCBIfam" id="TIGR00231">
    <property type="entry name" value="small_GTP"/>
    <property type="match status" value="1"/>
</dbReference>
<evidence type="ECO:0000256" key="11">
    <source>
        <dbReference type="ARBA" id="ARBA00023136"/>
    </source>
</evidence>
<dbReference type="InterPro" id="IPR011642">
    <property type="entry name" value="Gate_dom"/>
</dbReference>
<keyword evidence="7 14" id="KW-1133">Transmembrane helix</keyword>
<reference evidence="16 17" key="1">
    <citation type="submission" date="2022-03" db="EMBL/GenBank/DDBJ databases">
        <authorList>
            <person name="Koch H."/>
        </authorList>
    </citation>
    <scope>NUCLEOTIDE SEQUENCE [LARGE SCALE GENOMIC DNA]</scope>
    <source>
        <strain evidence="16 17">G1</strain>
    </source>
</reference>
<dbReference type="InterPro" id="IPR011640">
    <property type="entry name" value="Fe2_transport_prot_B_C"/>
</dbReference>
<proteinExistence type="inferred from homology"/>
<evidence type="ECO:0000313" key="16">
    <source>
        <dbReference type="EMBL" id="CAH2030640.1"/>
    </source>
</evidence>
<gene>
    <name evidence="16" type="primary">feoB</name>
    <name evidence="16" type="ORF">GEAMG1_0827</name>
</gene>
<dbReference type="Pfam" id="PF07670">
    <property type="entry name" value="Gate"/>
    <property type="match status" value="2"/>
</dbReference>
<dbReference type="PROSITE" id="PS51711">
    <property type="entry name" value="G_FEOB"/>
    <property type="match status" value="1"/>
</dbReference>
<name>A0ABN8HD34_9BACT</name>
<keyword evidence="9" id="KW-0406">Ion transport</keyword>
<feature type="transmembrane region" description="Helical" evidence="14">
    <location>
        <begin position="519"/>
        <end position="538"/>
    </location>
</feature>
<comment type="subcellular location">
    <subcellularLocation>
        <location evidence="14">Cell inner membrane</location>
        <topology evidence="14">Multi-pass membrane protein</topology>
    </subcellularLocation>
    <subcellularLocation>
        <location evidence="1">Cell membrane</location>
        <topology evidence="1">Multi-pass membrane protein</topology>
    </subcellularLocation>
</comment>
<comment type="similarity">
    <text evidence="14">Belongs to the TRAFAC class TrmE-Era-EngA-EngB-Septin-like GTPase superfamily. FeoB GTPase (TC 9.A.8) family.</text>
</comment>
<keyword evidence="8 14" id="KW-0408">Iron</keyword>
<evidence type="ECO:0000256" key="6">
    <source>
        <dbReference type="ARBA" id="ARBA00022741"/>
    </source>
</evidence>
<dbReference type="CDD" id="cd01879">
    <property type="entry name" value="FeoB"/>
    <property type="match status" value="1"/>
</dbReference>
<feature type="transmembrane region" description="Helical" evidence="14">
    <location>
        <begin position="286"/>
        <end position="304"/>
    </location>
</feature>
<evidence type="ECO:0000256" key="12">
    <source>
        <dbReference type="ARBA" id="ARBA00031200"/>
    </source>
</evidence>
<keyword evidence="10 14" id="KW-0342">GTP-binding</keyword>
<keyword evidence="17" id="KW-1185">Reference proteome</keyword>
<feature type="transmembrane region" description="Helical" evidence="14">
    <location>
        <begin position="429"/>
        <end position="455"/>
    </location>
</feature>
<evidence type="ECO:0000256" key="9">
    <source>
        <dbReference type="ARBA" id="ARBA00023065"/>
    </source>
</evidence>
<keyword evidence="2 14" id="KW-0813">Transport</keyword>
<dbReference type="InterPro" id="IPR005225">
    <property type="entry name" value="Small_GTP-bd"/>
</dbReference>
<dbReference type="SUPFAM" id="SSF52540">
    <property type="entry name" value="P-loop containing nucleoside triphosphate hydrolases"/>
    <property type="match status" value="1"/>
</dbReference>
<dbReference type="Gene3D" id="1.10.287.1770">
    <property type="match status" value="1"/>
</dbReference>
<dbReference type="Pfam" id="PF07664">
    <property type="entry name" value="FeoB_C"/>
    <property type="match status" value="1"/>
</dbReference>
<dbReference type="InterPro" id="IPR030389">
    <property type="entry name" value="G_FEOB_dom"/>
</dbReference>
<feature type="transmembrane region" description="Helical" evidence="14">
    <location>
        <begin position="686"/>
        <end position="709"/>
    </location>
</feature>
<keyword evidence="4 14" id="KW-0410">Iron transport</keyword>
<feature type="transmembrane region" description="Helical" evidence="14">
    <location>
        <begin position="461"/>
        <end position="481"/>
    </location>
</feature>
<evidence type="ECO:0000256" key="8">
    <source>
        <dbReference type="ARBA" id="ARBA00023004"/>
    </source>
</evidence>
<feature type="domain" description="FeoB-type G" evidence="15">
    <location>
        <begin position="6"/>
        <end position="168"/>
    </location>
</feature>
<keyword evidence="5 14" id="KW-0812">Transmembrane</keyword>
<comment type="function">
    <text evidence="14">Probable transporter of a GTP-driven Fe(2+) uptake system.</text>
</comment>
<keyword evidence="11 14" id="KW-0472">Membrane</keyword>
<feature type="transmembrane region" description="Helical" evidence="14">
    <location>
        <begin position="351"/>
        <end position="375"/>
    </location>
</feature>
<evidence type="ECO:0000256" key="3">
    <source>
        <dbReference type="ARBA" id="ARBA00022475"/>
    </source>
</evidence>
<keyword evidence="6" id="KW-0547">Nucleotide-binding</keyword>
<sequence length="719" mass="78889">MKRENAYVVAVAGNPNAGKSTLINAIAGSRLHVGNWPGVTVEKKEALFEFAGRPIRLVDLPGCYSLSPYTQEEIITRDYLVQHKPDLIINVVDATNLERNLYLTIQLLELGIPMIMALNIHDEAEAKGYRINAAQMAETLGITVVPTSATRKTGLDDLLKAVVATAESTAAHRPRTLSYGEDVESALTCLHDHLQRQHGALLDQYPQRWLLLKLLEGDKLVLEGVNISPASLPPQAFEHLNRAHGNDIEGVMADSRYALSAGLCREVLTKPEKRSIELTERIDRIVLNRFLGIPIFMAAMWFLFKLTFDLSSPFSDWLDAMTNGPFKRWTAAILGGIGAPDWTVSLVNDGVIAGVGSVLVFVPVIFAMMFFITFLEGSGYMARAAFVMDRAMHAIGLHGKSFIPMLLGFGCNVPGIYATRTLENPKDKILTALLIPLMSCGARLPVYVLFVGVFFPDNPGTVIWVLYIMGILLAVLMGFIFKRTLFRGEAPMFIMELPPYRMPSFASLCLHTWEKGKHFLIKAGTYIFAVSVLVWFLLNLPWGVESKRDSYLGKAGSAVAPIFEPVGFGTWEAASSLITGVIAKEIVVGTMGEIYAPKEEEKKEAAPPLGEDVKEIVVSFGGAVKAAVSALLYLPEAEEPEEDLSSLKQALKGQFTPLTSFAFMAFVLLYMPCVVVGAAMRHEFGTWKWMGVAFTYSTILAWTVALLIYQGGKLLGLGG</sequence>
<evidence type="ECO:0000256" key="13">
    <source>
        <dbReference type="NCBIfam" id="TIGR00437"/>
    </source>
</evidence>
<evidence type="ECO:0000256" key="2">
    <source>
        <dbReference type="ARBA" id="ARBA00022448"/>
    </source>
</evidence>
<dbReference type="Pfam" id="PF17910">
    <property type="entry name" value="FeoB_Cyto"/>
    <property type="match status" value="1"/>
</dbReference>
<dbReference type="Gene3D" id="3.40.50.300">
    <property type="entry name" value="P-loop containing nucleotide triphosphate hydrolases"/>
    <property type="match status" value="1"/>
</dbReference>
<dbReference type="PANTHER" id="PTHR43185">
    <property type="entry name" value="FERROUS IRON TRANSPORT PROTEIN B"/>
    <property type="match status" value="1"/>
</dbReference>
<protein>
    <recommendedName>
        <fullName evidence="12 13">Ferrous iron transport protein B</fullName>
    </recommendedName>
</protein>
<dbReference type="EMBL" id="OW150024">
    <property type="protein sequence ID" value="CAH2030640.1"/>
    <property type="molecule type" value="Genomic_DNA"/>
</dbReference>
<dbReference type="InterPro" id="IPR003373">
    <property type="entry name" value="Fe2_transport_prot-B"/>
</dbReference>
<dbReference type="Pfam" id="PF02421">
    <property type="entry name" value="FeoB_N"/>
    <property type="match status" value="1"/>
</dbReference>
<evidence type="ECO:0000256" key="7">
    <source>
        <dbReference type="ARBA" id="ARBA00022989"/>
    </source>
</evidence>
<dbReference type="NCBIfam" id="TIGR00437">
    <property type="entry name" value="feoB"/>
    <property type="match status" value="1"/>
</dbReference>
<dbReference type="Proteomes" id="UP001295463">
    <property type="component" value="Chromosome"/>
</dbReference>
<evidence type="ECO:0000259" key="15">
    <source>
        <dbReference type="PROSITE" id="PS51711"/>
    </source>
</evidence>
<dbReference type="PANTHER" id="PTHR43185:SF1">
    <property type="entry name" value="FE(2+) TRANSPORTER FEOB"/>
    <property type="match status" value="1"/>
</dbReference>
<accession>A0ABN8HD34</accession>
<feature type="transmembrane region" description="Helical" evidence="14">
    <location>
        <begin position="655"/>
        <end position="680"/>
    </location>
</feature>
<organism evidence="16 17">
    <name type="scientific">Trichlorobacter ammonificans</name>
    <dbReference type="NCBI Taxonomy" id="2916410"/>
    <lineage>
        <taxon>Bacteria</taxon>
        <taxon>Pseudomonadati</taxon>
        <taxon>Thermodesulfobacteriota</taxon>
        <taxon>Desulfuromonadia</taxon>
        <taxon>Geobacterales</taxon>
        <taxon>Geobacteraceae</taxon>
        <taxon>Trichlorobacter</taxon>
    </lineage>
</organism>
<evidence type="ECO:0000256" key="5">
    <source>
        <dbReference type="ARBA" id="ARBA00022692"/>
    </source>
</evidence>
<evidence type="ECO:0000256" key="10">
    <source>
        <dbReference type="ARBA" id="ARBA00023134"/>
    </source>
</evidence>
<evidence type="ECO:0000256" key="1">
    <source>
        <dbReference type="ARBA" id="ARBA00004651"/>
    </source>
</evidence>
<comment type="caution">
    <text evidence="14">Lacks conserved residue(s) required for the propagation of feature annotation.</text>
</comment>
<dbReference type="RefSeq" id="WP_305731559.1">
    <property type="nucleotide sequence ID" value="NZ_OW150024.1"/>
</dbReference>
<evidence type="ECO:0000313" key="17">
    <source>
        <dbReference type="Proteomes" id="UP001295463"/>
    </source>
</evidence>